<sequence length="410" mass="44437">MPPETLFRRITDYASRADPYPLYAELREARVARQEDGSYLIGTFADVAALLHDPRISSDLHNRTDPRAGGLLPPPDDMPPSFIGVDDPEHDRLRRLAMRPFGPPHSPGRIDGLTGEVTRIARELAGSLDGRDRIDLVDDFAYPLPVGVICGLLGVPAEDVPQVHAWTESIIAGFDLTPGQDEEARTRAAREARRGMAAYLSGLAESRRGHPSGDLLSDLANDHGPDGSLTPGELMVTAVLLLIAGHETTVNLITNGMLTLLRHPDALALLRADPGLVPGAVEELLRYEPPVQLLPQRTPLTDVEVAGVTIPRGAPLILVLAAANRDPLRYENADRFDPLRRDIQHFGFGSGVHNCFGAPLARLETRVALTELLRALDAPALVEDPPPYRRSPVLRGPRHLLIEQATGGGA</sequence>
<dbReference type="GO" id="GO:0020037">
    <property type="term" value="F:heme binding"/>
    <property type="evidence" value="ECO:0007669"/>
    <property type="project" value="InterPro"/>
</dbReference>
<comment type="similarity">
    <text evidence="1 7">Belongs to the cytochrome P450 family.</text>
</comment>
<evidence type="ECO:0000256" key="5">
    <source>
        <dbReference type="ARBA" id="ARBA00023004"/>
    </source>
</evidence>
<dbReference type="InterPro" id="IPR002397">
    <property type="entry name" value="Cyt_P450_B"/>
</dbReference>
<organism evidence="9 10">
    <name type="scientific">Streptomyces clavuligerus</name>
    <dbReference type="NCBI Taxonomy" id="1901"/>
    <lineage>
        <taxon>Bacteria</taxon>
        <taxon>Bacillati</taxon>
        <taxon>Actinomycetota</taxon>
        <taxon>Actinomycetes</taxon>
        <taxon>Kitasatosporales</taxon>
        <taxon>Streptomycetaceae</taxon>
        <taxon>Streptomyces</taxon>
    </lineage>
</organism>
<keyword evidence="4 7" id="KW-0560">Oxidoreductase</keyword>
<dbReference type="GeneID" id="93728056"/>
<dbReference type="GO" id="GO:0016705">
    <property type="term" value="F:oxidoreductase activity, acting on paired donors, with incorporation or reduction of molecular oxygen"/>
    <property type="evidence" value="ECO:0007669"/>
    <property type="project" value="InterPro"/>
</dbReference>
<gene>
    <name evidence="9" type="ORF">SCLAV_5553</name>
</gene>
<dbReference type="PANTHER" id="PTHR46696:SF1">
    <property type="entry name" value="CYTOCHROME P450 YJIB-RELATED"/>
    <property type="match status" value="1"/>
</dbReference>
<dbReference type="Gene3D" id="1.10.630.10">
    <property type="entry name" value="Cytochrome P450"/>
    <property type="match status" value="1"/>
</dbReference>
<keyword evidence="3 7" id="KW-0479">Metal-binding</keyword>
<evidence type="ECO:0000256" key="1">
    <source>
        <dbReference type="ARBA" id="ARBA00010617"/>
    </source>
</evidence>
<dbReference type="PANTHER" id="PTHR46696">
    <property type="entry name" value="P450, PUTATIVE (EUROFUNG)-RELATED"/>
    <property type="match status" value="1"/>
</dbReference>
<evidence type="ECO:0000256" key="4">
    <source>
        <dbReference type="ARBA" id="ARBA00023002"/>
    </source>
</evidence>
<keyword evidence="5 7" id="KW-0408">Iron</keyword>
<dbReference type="GO" id="GO:0004497">
    <property type="term" value="F:monooxygenase activity"/>
    <property type="evidence" value="ECO:0007669"/>
    <property type="project" value="UniProtKB-KW"/>
</dbReference>
<dbReference type="CDD" id="cd20625">
    <property type="entry name" value="CYP164-like"/>
    <property type="match status" value="1"/>
</dbReference>
<reference evidence="9 10" key="1">
    <citation type="journal article" date="2010" name="Genome Biol. Evol.">
        <title>The sequence of a 1.8-mb bacterial linear plasmid reveals a rich evolutionary reservoir of secondary metabolic pathways.</title>
        <authorList>
            <person name="Medema M.H."/>
            <person name="Trefzer A."/>
            <person name="Kovalchuk A."/>
            <person name="van den Berg M."/>
            <person name="Mueller U."/>
            <person name="Heijne W."/>
            <person name="Wu L."/>
            <person name="Alam M.T."/>
            <person name="Ronning C.M."/>
            <person name="Nierman W.C."/>
            <person name="Bovenberg R.A.L."/>
            <person name="Breitling R."/>
            <person name="Takano E."/>
        </authorList>
    </citation>
    <scope>NUCLEOTIDE SEQUENCE [LARGE SCALE GENOMIC DNA]</scope>
    <source>
        <strain evidence="10">ATCC 27064 / DSM 738 / JCM 4710 / NBRC 13307 / NCIMB 12785 / NRRL 3585 / VKM Ac-602</strain>
    </source>
</reference>
<dbReference type="InterPro" id="IPR017972">
    <property type="entry name" value="Cyt_P450_CS"/>
</dbReference>
<dbReference type="FunFam" id="1.10.630.10:FF:000018">
    <property type="entry name" value="Cytochrome P450 monooxygenase"/>
    <property type="match status" value="1"/>
</dbReference>
<dbReference type="RefSeq" id="WP_003962725.1">
    <property type="nucleotide sequence ID" value="NZ_CM000913.1"/>
</dbReference>
<evidence type="ECO:0000313" key="9">
    <source>
        <dbReference type="EMBL" id="EFG10620.1"/>
    </source>
</evidence>
<evidence type="ECO:0000256" key="3">
    <source>
        <dbReference type="ARBA" id="ARBA00022723"/>
    </source>
</evidence>
<dbReference type="PROSITE" id="PS00086">
    <property type="entry name" value="CYTOCHROME_P450"/>
    <property type="match status" value="1"/>
</dbReference>
<dbReference type="GO" id="GO:0005506">
    <property type="term" value="F:iron ion binding"/>
    <property type="evidence" value="ECO:0007669"/>
    <property type="project" value="InterPro"/>
</dbReference>
<evidence type="ECO:0000256" key="7">
    <source>
        <dbReference type="RuleBase" id="RU000461"/>
    </source>
</evidence>
<dbReference type="SUPFAM" id="SSF48264">
    <property type="entry name" value="Cytochrome P450"/>
    <property type="match status" value="1"/>
</dbReference>
<dbReference type="PRINTS" id="PR00385">
    <property type="entry name" value="P450"/>
</dbReference>
<dbReference type="eggNOG" id="COG2124">
    <property type="taxonomic scope" value="Bacteria"/>
</dbReference>
<keyword evidence="10" id="KW-1185">Reference proteome</keyword>
<dbReference type="AlphaFoldDB" id="E2Q1J4"/>
<accession>E2Q1J4</accession>
<keyword evidence="2 7" id="KW-0349">Heme</keyword>
<dbReference type="InterPro" id="IPR036396">
    <property type="entry name" value="Cyt_P450_sf"/>
</dbReference>
<dbReference type="OrthoDB" id="142769at2"/>
<dbReference type="PRINTS" id="PR00359">
    <property type="entry name" value="BP450"/>
</dbReference>
<dbReference type="STRING" id="1901.BB341_00775"/>
<dbReference type="InterPro" id="IPR001128">
    <property type="entry name" value="Cyt_P450"/>
</dbReference>
<name>E2Q1J4_STRCL</name>
<dbReference type="Pfam" id="PF00067">
    <property type="entry name" value="p450"/>
    <property type="match status" value="2"/>
</dbReference>
<proteinExistence type="inferred from homology"/>
<keyword evidence="6 7" id="KW-0503">Monooxygenase</keyword>
<evidence type="ECO:0000256" key="8">
    <source>
        <dbReference type="SAM" id="MobiDB-lite"/>
    </source>
</evidence>
<evidence type="ECO:0000313" key="10">
    <source>
        <dbReference type="Proteomes" id="UP000002357"/>
    </source>
</evidence>
<dbReference type="Proteomes" id="UP000002357">
    <property type="component" value="Chromosome"/>
</dbReference>
<dbReference type="KEGG" id="sclf:BB341_00775"/>
<dbReference type="EMBL" id="CM000913">
    <property type="protein sequence ID" value="EFG10620.1"/>
    <property type="molecule type" value="Genomic_DNA"/>
</dbReference>
<protein>
    <submittedName>
        <fullName evidence="9">Cytochrome P450</fullName>
    </submittedName>
</protein>
<feature type="region of interest" description="Disordered" evidence="8">
    <location>
        <begin position="58"/>
        <end position="85"/>
    </location>
</feature>
<evidence type="ECO:0000256" key="2">
    <source>
        <dbReference type="ARBA" id="ARBA00022617"/>
    </source>
</evidence>
<evidence type="ECO:0000256" key="6">
    <source>
        <dbReference type="ARBA" id="ARBA00023033"/>
    </source>
</evidence>